<gene>
    <name evidence="2" type="ORF">GCM10010913_29650</name>
</gene>
<keyword evidence="2" id="KW-0503">Monooxygenase</keyword>
<dbReference type="EMBL" id="BMIW01000022">
    <property type="protein sequence ID" value="GGG05886.1"/>
    <property type="molecule type" value="Genomic_DNA"/>
</dbReference>
<evidence type="ECO:0000313" key="3">
    <source>
        <dbReference type="Proteomes" id="UP000608420"/>
    </source>
</evidence>
<name>A0ABQ1VYJ7_9BACL</name>
<evidence type="ECO:0000313" key="2">
    <source>
        <dbReference type="EMBL" id="GGG05886.1"/>
    </source>
</evidence>
<reference evidence="3" key="1">
    <citation type="journal article" date="2019" name="Int. J. Syst. Evol. Microbiol.">
        <title>The Global Catalogue of Microorganisms (GCM) 10K type strain sequencing project: providing services to taxonomists for standard genome sequencing and annotation.</title>
        <authorList>
            <consortium name="The Broad Institute Genomics Platform"/>
            <consortium name="The Broad Institute Genome Sequencing Center for Infectious Disease"/>
            <person name="Wu L."/>
            <person name="Ma J."/>
        </authorList>
    </citation>
    <scope>NUCLEOTIDE SEQUENCE [LARGE SCALE GENOMIC DNA]</scope>
    <source>
        <strain evidence="3">CGMCC 1.15420</strain>
    </source>
</reference>
<dbReference type="InterPro" id="IPR011008">
    <property type="entry name" value="Dimeric_a/b-barrel"/>
</dbReference>
<feature type="domain" description="ABM" evidence="1">
    <location>
        <begin position="2"/>
        <end position="93"/>
    </location>
</feature>
<organism evidence="2 3">
    <name type="scientific">Paenibacillus aceti</name>
    <dbReference type="NCBI Taxonomy" id="1820010"/>
    <lineage>
        <taxon>Bacteria</taxon>
        <taxon>Bacillati</taxon>
        <taxon>Bacillota</taxon>
        <taxon>Bacilli</taxon>
        <taxon>Bacillales</taxon>
        <taxon>Paenibacillaceae</taxon>
        <taxon>Paenibacillus</taxon>
    </lineage>
</organism>
<keyword evidence="3" id="KW-1185">Reference proteome</keyword>
<accession>A0ABQ1VYJ7</accession>
<dbReference type="GO" id="GO:0004497">
    <property type="term" value="F:monooxygenase activity"/>
    <property type="evidence" value="ECO:0007669"/>
    <property type="project" value="UniProtKB-KW"/>
</dbReference>
<dbReference type="PROSITE" id="PS51725">
    <property type="entry name" value="ABM"/>
    <property type="match status" value="1"/>
</dbReference>
<dbReference type="RefSeq" id="WP_120461695.1">
    <property type="nucleotide sequence ID" value="NZ_BMIW01000022.1"/>
</dbReference>
<dbReference type="Proteomes" id="UP000608420">
    <property type="component" value="Unassembled WGS sequence"/>
</dbReference>
<sequence length="115" mass="13278">MILEVAHLQVKPGTINDFESSFRQASKIISQMRGYLGHELHKCVETENKYILLVKWHSITDHEVGFRQSPCYEEWKALLHHYYDPFPLVEHYVQIKLETGVVTGGNENEHGGNSV</sequence>
<keyword evidence="2" id="KW-0560">Oxidoreductase</keyword>
<dbReference type="Pfam" id="PF03992">
    <property type="entry name" value="ABM"/>
    <property type="match status" value="1"/>
</dbReference>
<dbReference type="Gene3D" id="3.30.70.100">
    <property type="match status" value="1"/>
</dbReference>
<dbReference type="InterPro" id="IPR007138">
    <property type="entry name" value="ABM_dom"/>
</dbReference>
<protein>
    <submittedName>
        <fullName evidence="2">Antibiotic biosynthesis monooxygenase</fullName>
    </submittedName>
</protein>
<proteinExistence type="predicted"/>
<comment type="caution">
    <text evidence="2">The sequence shown here is derived from an EMBL/GenBank/DDBJ whole genome shotgun (WGS) entry which is preliminary data.</text>
</comment>
<dbReference type="SUPFAM" id="SSF54909">
    <property type="entry name" value="Dimeric alpha+beta barrel"/>
    <property type="match status" value="1"/>
</dbReference>
<evidence type="ECO:0000259" key="1">
    <source>
        <dbReference type="PROSITE" id="PS51725"/>
    </source>
</evidence>